<gene>
    <name evidence="1" type="ORF">AVEN_264052_1</name>
</gene>
<comment type="caution">
    <text evidence="1">The sequence shown here is derived from an EMBL/GenBank/DDBJ whole genome shotgun (WGS) entry which is preliminary data.</text>
</comment>
<dbReference type="OrthoDB" id="6434851at2759"/>
<proteinExistence type="predicted"/>
<dbReference type="AlphaFoldDB" id="A0A4Y2URL2"/>
<accession>A0A4Y2URL2</accession>
<keyword evidence="2" id="KW-1185">Reference proteome</keyword>
<evidence type="ECO:0000313" key="1">
    <source>
        <dbReference type="EMBL" id="GBO14831.1"/>
    </source>
</evidence>
<sequence>MFSSVKSCKKEDLILVAQEVVENVPPTAKICDLKGIILNSDEYESDPDFVKGILENAVTNRKLQEEQEFELEKIKLKQRQEFELEKLKINSEFELARMQTQSQNRGMIYQQIPETSNTKKKFTLPKLQFRQFGDDLKDWLPF</sequence>
<organism evidence="1 2">
    <name type="scientific">Araneus ventricosus</name>
    <name type="common">Orbweaver spider</name>
    <name type="synonym">Epeira ventricosa</name>
    <dbReference type="NCBI Taxonomy" id="182803"/>
    <lineage>
        <taxon>Eukaryota</taxon>
        <taxon>Metazoa</taxon>
        <taxon>Ecdysozoa</taxon>
        <taxon>Arthropoda</taxon>
        <taxon>Chelicerata</taxon>
        <taxon>Arachnida</taxon>
        <taxon>Araneae</taxon>
        <taxon>Araneomorphae</taxon>
        <taxon>Entelegynae</taxon>
        <taxon>Araneoidea</taxon>
        <taxon>Araneidae</taxon>
        <taxon>Araneus</taxon>
    </lineage>
</organism>
<name>A0A4Y2URL2_ARAVE</name>
<evidence type="ECO:0000313" key="2">
    <source>
        <dbReference type="Proteomes" id="UP000499080"/>
    </source>
</evidence>
<protein>
    <submittedName>
        <fullName evidence="1">Uncharacterized protein</fullName>
    </submittedName>
</protein>
<dbReference type="Proteomes" id="UP000499080">
    <property type="component" value="Unassembled WGS sequence"/>
</dbReference>
<reference evidence="1 2" key="1">
    <citation type="journal article" date="2019" name="Sci. Rep.">
        <title>Orb-weaving spider Araneus ventricosus genome elucidates the spidroin gene catalogue.</title>
        <authorList>
            <person name="Kono N."/>
            <person name="Nakamura H."/>
            <person name="Ohtoshi R."/>
            <person name="Moran D.A.P."/>
            <person name="Shinohara A."/>
            <person name="Yoshida Y."/>
            <person name="Fujiwara M."/>
            <person name="Mori M."/>
            <person name="Tomita M."/>
            <person name="Arakawa K."/>
        </authorList>
    </citation>
    <scope>NUCLEOTIDE SEQUENCE [LARGE SCALE GENOMIC DNA]</scope>
</reference>
<dbReference type="EMBL" id="BGPR01038935">
    <property type="protein sequence ID" value="GBO14831.1"/>
    <property type="molecule type" value="Genomic_DNA"/>
</dbReference>